<gene>
    <name evidence="2" type="ORF">AAF712_004667</name>
</gene>
<dbReference type="EMBL" id="JBBXMP010000019">
    <property type="protein sequence ID" value="KAL0068280.1"/>
    <property type="molecule type" value="Genomic_DNA"/>
</dbReference>
<proteinExistence type="predicted"/>
<feature type="compositionally biased region" description="Low complexity" evidence="1">
    <location>
        <begin position="470"/>
        <end position="484"/>
    </location>
</feature>
<comment type="caution">
    <text evidence="2">The sequence shown here is derived from an EMBL/GenBank/DDBJ whole genome shotgun (WGS) entry which is preliminary data.</text>
</comment>
<name>A0ABR3A2U0_9AGAR</name>
<feature type="compositionally biased region" description="Basic and acidic residues" evidence="1">
    <location>
        <begin position="550"/>
        <end position="562"/>
    </location>
</feature>
<evidence type="ECO:0000313" key="3">
    <source>
        <dbReference type="Proteomes" id="UP001437256"/>
    </source>
</evidence>
<feature type="region of interest" description="Disordered" evidence="1">
    <location>
        <begin position="450"/>
        <end position="616"/>
    </location>
</feature>
<evidence type="ECO:0000313" key="2">
    <source>
        <dbReference type="EMBL" id="KAL0068280.1"/>
    </source>
</evidence>
<feature type="region of interest" description="Disordered" evidence="1">
    <location>
        <begin position="416"/>
        <end position="435"/>
    </location>
</feature>
<feature type="compositionally biased region" description="Basic residues" evidence="1">
    <location>
        <begin position="518"/>
        <end position="530"/>
    </location>
</feature>
<feature type="compositionally biased region" description="Polar residues" evidence="1">
    <location>
        <begin position="422"/>
        <end position="435"/>
    </location>
</feature>
<organism evidence="2 3">
    <name type="scientific">Marasmius tenuissimus</name>
    <dbReference type="NCBI Taxonomy" id="585030"/>
    <lineage>
        <taxon>Eukaryota</taxon>
        <taxon>Fungi</taxon>
        <taxon>Dikarya</taxon>
        <taxon>Basidiomycota</taxon>
        <taxon>Agaricomycotina</taxon>
        <taxon>Agaricomycetes</taxon>
        <taxon>Agaricomycetidae</taxon>
        <taxon>Agaricales</taxon>
        <taxon>Marasmiineae</taxon>
        <taxon>Marasmiaceae</taxon>
        <taxon>Marasmius</taxon>
    </lineage>
</organism>
<feature type="compositionally biased region" description="Polar residues" evidence="1">
    <location>
        <begin position="1"/>
        <end position="14"/>
    </location>
</feature>
<evidence type="ECO:0000256" key="1">
    <source>
        <dbReference type="SAM" id="MobiDB-lite"/>
    </source>
</evidence>
<feature type="region of interest" description="Disordered" evidence="1">
    <location>
        <begin position="1"/>
        <end position="28"/>
    </location>
</feature>
<accession>A0ABR3A2U0</accession>
<dbReference type="Proteomes" id="UP001437256">
    <property type="component" value="Unassembled WGS sequence"/>
</dbReference>
<protein>
    <submittedName>
        <fullName evidence="2">Uncharacterized protein</fullName>
    </submittedName>
</protein>
<sequence>MANSKSNKKSTNTPPTLPPSEDAAPDSNYAKKGFNVTYTAILAEHYFEEWKAFHDKVNPDRGDTRGILAIAEWKNEKATEILDLIEKGVAPWDKCPKLIPNKQLEDTKQYVRWFTNQQFNKLAKQTDGLTRADAQKALSKLLRFSSVANARKLFEERKKNEIIAEANKLTQLEQAARYAVAESQMWKDEDHDEWQKEAEARYNVDENQRELPTLLKLFTQALAASGHVGPVQALMLLSTHDSNGHVTTGMVEAGSSDTKFVKTWKAGQTIKACEEEAEQVFQAPFDKWAKSVLPFQESAESNDGAGEFDASVFVKDSNDHRLFPAIDTQKTLPGDIGYYVQRYLEIVYEEQHQAEMLWPEILKCPDKFFDTSLLTFRLFNPRDRTIKTSRIIAFAEELHDLPSPFHFHATLSCNDKSPIPNPNTSSGSGQNSTAASSACKTLTEVGSVDQGLLDGKGRLGNVEDKEQVAGVGNPLTPTPTTGGPADELATSLFNEETERQPVPDDVNTDMVKSSQVQKHAKSVKKGRATKKGNPAKVPEGGRTDQANDEEGPRNEDQGDLHKTTAKKRKRAVGDGPVGMAESSATMKKQKRDSEATTAVAVGEGTLPPQIAGKRGKTGKFWDNVVKAANKKGSLEMEPEVLQLLSRSGRIRKP</sequence>
<feature type="compositionally biased region" description="Basic and acidic residues" evidence="1">
    <location>
        <begin position="455"/>
        <end position="467"/>
    </location>
</feature>
<keyword evidence="3" id="KW-1185">Reference proteome</keyword>
<reference evidence="2 3" key="1">
    <citation type="submission" date="2024-05" db="EMBL/GenBank/DDBJ databases">
        <title>A draft genome resource for the thread blight pathogen Marasmius tenuissimus strain MS-2.</title>
        <authorList>
            <person name="Yulfo-Soto G.E."/>
            <person name="Baruah I.K."/>
            <person name="Amoako-Attah I."/>
            <person name="Bukari Y."/>
            <person name="Meinhardt L.W."/>
            <person name="Bailey B.A."/>
            <person name="Cohen S.P."/>
        </authorList>
    </citation>
    <scope>NUCLEOTIDE SEQUENCE [LARGE SCALE GENOMIC DNA]</scope>
    <source>
        <strain evidence="2 3">MS-2</strain>
    </source>
</reference>